<dbReference type="InterPro" id="IPR000719">
    <property type="entry name" value="Prot_kinase_dom"/>
</dbReference>
<proteinExistence type="predicted"/>
<dbReference type="GO" id="GO:0005634">
    <property type="term" value="C:nucleus"/>
    <property type="evidence" value="ECO:0000318"/>
    <property type="project" value="GO_Central"/>
</dbReference>
<evidence type="ECO:0000256" key="3">
    <source>
        <dbReference type="ARBA" id="ARBA00022777"/>
    </source>
</evidence>
<organism evidence="5 6">
    <name type="scientific">Pristionchus pacificus</name>
    <name type="common">Parasitic nematode worm</name>
    <dbReference type="NCBI Taxonomy" id="54126"/>
    <lineage>
        <taxon>Eukaryota</taxon>
        <taxon>Metazoa</taxon>
        <taxon>Ecdysozoa</taxon>
        <taxon>Nematoda</taxon>
        <taxon>Chromadorea</taxon>
        <taxon>Rhabditida</taxon>
        <taxon>Rhabditina</taxon>
        <taxon>Diplogasteromorpha</taxon>
        <taxon>Diplogasteroidea</taxon>
        <taxon>Neodiplogasteridae</taxon>
        <taxon>Pristionchus</taxon>
    </lineage>
</organism>
<accession>A0A2A6B3A8</accession>
<dbReference type="Gene3D" id="1.10.510.10">
    <property type="entry name" value="Transferase(Phosphotransferase) domain 1"/>
    <property type="match status" value="1"/>
</dbReference>
<name>A0A2A6B3A8_PRIPA</name>
<protein>
    <submittedName>
        <fullName evidence="5">Protein kinase domain-containing protein</fullName>
    </submittedName>
</protein>
<dbReference type="EnsemblMetazoa" id="PPA43013.1">
    <property type="protein sequence ID" value="PPA43013.1"/>
    <property type="gene ID" value="WBGene00281382"/>
</dbReference>
<dbReference type="SMART" id="SM00220">
    <property type="entry name" value="S_TKc"/>
    <property type="match status" value="1"/>
</dbReference>
<keyword evidence="2" id="KW-0547">Nucleotide-binding</keyword>
<dbReference type="PROSITE" id="PS50011">
    <property type="entry name" value="PROTEIN_KINASE_DOM"/>
    <property type="match status" value="1"/>
</dbReference>
<dbReference type="InterPro" id="IPR011009">
    <property type="entry name" value="Kinase-like_dom_sf"/>
</dbReference>
<keyword evidence="4" id="KW-0067">ATP-binding</keyword>
<evidence type="ECO:0000256" key="1">
    <source>
        <dbReference type="ARBA" id="ARBA00022679"/>
    </source>
</evidence>
<dbReference type="AlphaFoldDB" id="A0A2A6B3A8"/>
<dbReference type="GO" id="GO:0004694">
    <property type="term" value="F:eukaryotic translation initiation factor 2alpha kinase activity"/>
    <property type="evidence" value="ECO:0000318"/>
    <property type="project" value="GO_Central"/>
</dbReference>
<dbReference type="GO" id="GO:0005524">
    <property type="term" value="F:ATP binding"/>
    <property type="evidence" value="ECO:0007669"/>
    <property type="project" value="UniProtKB-KW"/>
</dbReference>
<keyword evidence="3" id="KW-0418">Kinase</keyword>
<dbReference type="GO" id="GO:0005737">
    <property type="term" value="C:cytoplasm"/>
    <property type="evidence" value="ECO:0000318"/>
    <property type="project" value="GO_Central"/>
</dbReference>
<dbReference type="Pfam" id="PF00069">
    <property type="entry name" value="Pkinase"/>
    <property type="match status" value="1"/>
</dbReference>
<evidence type="ECO:0000313" key="6">
    <source>
        <dbReference type="Proteomes" id="UP000005239"/>
    </source>
</evidence>
<dbReference type="InterPro" id="IPR050339">
    <property type="entry name" value="CC_SR_Kinase"/>
</dbReference>
<evidence type="ECO:0000313" key="5">
    <source>
        <dbReference type="EnsemblMetazoa" id="PPA43013.1"/>
    </source>
</evidence>
<evidence type="ECO:0000256" key="4">
    <source>
        <dbReference type="ARBA" id="ARBA00022840"/>
    </source>
</evidence>
<dbReference type="GO" id="GO:0006446">
    <property type="term" value="P:regulation of translational initiation"/>
    <property type="evidence" value="ECO:0000318"/>
    <property type="project" value="GO_Central"/>
</dbReference>
<reference evidence="6" key="1">
    <citation type="journal article" date="2008" name="Nat. Genet.">
        <title>The Pristionchus pacificus genome provides a unique perspective on nematode lifestyle and parasitism.</title>
        <authorList>
            <person name="Dieterich C."/>
            <person name="Clifton S.W."/>
            <person name="Schuster L.N."/>
            <person name="Chinwalla A."/>
            <person name="Delehaunty K."/>
            <person name="Dinkelacker I."/>
            <person name="Fulton L."/>
            <person name="Fulton R."/>
            <person name="Godfrey J."/>
            <person name="Minx P."/>
            <person name="Mitreva M."/>
            <person name="Roeseler W."/>
            <person name="Tian H."/>
            <person name="Witte H."/>
            <person name="Yang S.P."/>
            <person name="Wilson R.K."/>
            <person name="Sommer R.J."/>
        </authorList>
    </citation>
    <scope>NUCLEOTIDE SEQUENCE [LARGE SCALE GENOMIC DNA]</scope>
    <source>
        <strain evidence="6">PS312</strain>
    </source>
</reference>
<dbReference type="OrthoDB" id="408964at2759"/>
<keyword evidence="1" id="KW-0808">Transferase</keyword>
<dbReference type="GO" id="GO:0017148">
    <property type="term" value="P:negative regulation of translation"/>
    <property type="evidence" value="ECO:0000318"/>
    <property type="project" value="GO_Central"/>
</dbReference>
<reference evidence="5" key="2">
    <citation type="submission" date="2022-06" db="UniProtKB">
        <authorList>
            <consortium name="EnsemblMetazoa"/>
        </authorList>
    </citation>
    <scope>IDENTIFICATION</scope>
    <source>
        <strain evidence="5">PS312</strain>
    </source>
</reference>
<dbReference type="Proteomes" id="UP000005239">
    <property type="component" value="Unassembled WGS sequence"/>
</dbReference>
<dbReference type="PANTHER" id="PTHR11042:SF91">
    <property type="entry name" value="EUKARYOTIC TRANSLATION INITIATION FACTOR 2-ALPHA KINASE"/>
    <property type="match status" value="1"/>
</dbReference>
<gene>
    <name evidence="5" type="primary">WBGene00281382</name>
</gene>
<dbReference type="PANTHER" id="PTHR11042">
    <property type="entry name" value="EUKARYOTIC TRANSLATION INITIATION FACTOR 2-ALPHA KINASE EIF2-ALPHA KINASE -RELATED"/>
    <property type="match status" value="1"/>
</dbReference>
<dbReference type="SUPFAM" id="SSF56112">
    <property type="entry name" value="Protein kinase-like (PK-like)"/>
    <property type="match status" value="1"/>
</dbReference>
<sequence>MRYAFTTSRSGTGRNKKSEGIQGLIMMRKVITIQLHQECRMSLANWLSTNTNRNAKIMRSWFKQIVVAVEYIHKKADIKPGNILVTYDSRLKICDLGLAAAIQNDDECEEWRTSVGSMLYRSPEQHHLYDQRVDIFAMGLILIEMCAVVSPDERFRIFTRIRQGLLIDILQDQPDALNLATKLTKIDRNERPAMKEILRHPFFKK</sequence>
<evidence type="ECO:0000256" key="2">
    <source>
        <dbReference type="ARBA" id="ARBA00022741"/>
    </source>
</evidence>
<accession>A0A8R1UXD1</accession>
<keyword evidence="6" id="KW-1185">Reference proteome</keyword>